<name>A0A1U9UUK2_CUPNE</name>
<dbReference type="RefSeq" id="WP_078198824.1">
    <property type="nucleotide sequence ID" value="NZ_CP017758.1"/>
</dbReference>
<proteinExistence type="predicted"/>
<gene>
    <name evidence="3" type="ORF">BJN34_20995</name>
</gene>
<dbReference type="Proteomes" id="UP000189627">
    <property type="component" value="Chromosome 2"/>
</dbReference>
<evidence type="ECO:0000256" key="1">
    <source>
        <dbReference type="ARBA" id="ARBA00022729"/>
    </source>
</evidence>
<dbReference type="PANTHER" id="PTHR36571:SF1">
    <property type="entry name" value="PROTEIN YGIW"/>
    <property type="match status" value="1"/>
</dbReference>
<dbReference type="InterPro" id="IPR036700">
    <property type="entry name" value="BOBF_sf"/>
</dbReference>
<dbReference type="SUPFAM" id="SSF101756">
    <property type="entry name" value="Hypothetical protein YgiW"/>
    <property type="match status" value="1"/>
</dbReference>
<feature type="chain" id="PRO_5012956724" evidence="2">
    <location>
        <begin position="24"/>
        <end position="118"/>
    </location>
</feature>
<dbReference type="OrthoDB" id="6650354at2"/>
<protein>
    <submittedName>
        <fullName evidence="3">Uncharacterized protein</fullName>
    </submittedName>
</protein>
<dbReference type="KEGG" id="cuh:BJN34_20995"/>
<feature type="signal peptide" evidence="2">
    <location>
        <begin position="1"/>
        <end position="23"/>
    </location>
</feature>
<dbReference type="Pfam" id="PF04076">
    <property type="entry name" value="BOF"/>
    <property type="match status" value="1"/>
</dbReference>
<dbReference type="AlphaFoldDB" id="A0A1U9UUK2"/>
<reference evidence="4" key="1">
    <citation type="submission" date="2017-02" db="EMBL/GenBank/DDBJ databases">
        <title>Complete genome sequence of Cupriavidus necator strain NH9, a 3-chlorobenzoate degrader.</title>
        <authorList>
            <person name="Moriuchi R."/>
            <person name="Dohra H."/>
            <person name="Ogawa N."/>
        </authorList>
    </citation>
    <scope>NUCLEOTIDE SEQUENCE [LARGE SCALE GENOMIC DNA]</scope>
    <source>
        <strain evidence="4">NH9</strain>
    </source>
</reference>
<keyword evidence="1 2" id="KW-0732">Signal</keyword>
<evidence type="ECO:0000313" key="3">
    <source>
        <dbReference type="EMBL" id="AQV96352.1"/>
    </source>
</evidence>
<dbReference type="Gene3D" id="2.40.50.200">
    <property type="entry name" value="Bacterial OB-fold"/>
    <property type="match status" value="1"/>
</dbReference>
<dbReference type="InterPro" id="IPR005220">
    <property type="entry name" value="CarO-like"/>
</dbReference>
<evidence type="ECO:0000256" key="2">
    <source>
        <dbReference type="SAM" id="SignalP"/>
    </source>
</evidence>
<dbReference type="EMBL" id="CP017758">
    <property type="protein sequence ID" value="AQV96352.1"/>
    <property type="molecule type" value="Genomic_DNA"/>
</dbReference>
<evidence type="ECO:0000313" key="4">
    <source>
        <dbReference type="Proteomes" id="UP000189627"/>
    </source>
</evidence>
<dbReference type="NCBIfam" id="NF033674">
    <property type="entry name" value="stress_OB_fold"/>
    <property type="match status" value="1"/>
</dbReference>
<sequence length="118" mass="12697">MKRILIATALALALGFAAAGASAQYTGPSAVPVMTVKALQADGKDDQHAVLRGKIVSSVGDERYLFSDGTGQMKVKIKARLWPAQKPVDAQTTVELVGEYDKKLIGESHFDVKEIRLQ</sequence>
<dbReference type="PANTHER" id="PTHR36571">
    <property type="entry name" value="PROTEIN YGIW"/>
    <property type="match status" value="1"/>
</dbReference>
<organism evidence="3 4">
    <name type="scientific">Cupriavidus necator</name>
    <name type="common">Alcaligenes eutrophus</name>
    <name type="synonym">Ralstonia eutropha</name>
    <dbReference type="NCBI Taxonomy" id="106590"/>
    <lineage>
        <taxon>Bacteria</taxon>
        <taxon>Pseudomonadati</taxon>
        <taxon>Pseudomonadota</taxon>
        <taxon>Betaproteobacteria</taxon>
        <taxon>Burkholderiales</taxon>
        <taxon>Burkholderiaceae</taxon>
        <taxon>Cupriavidus</taxon>
    </lineage>
</organism>
<accession>A0A1U9UUK2</accession>